<dbReference type="RefSeq" id="WP_277849749.1">
    <property type="nucleotide sequence ID" value="NZ_CP120956.1"/>
</dbReference>
<dbReference type="Proteomes" id="UP001219066">
    <property type="component" value="Chromosome"/>
</dbReference>
<evidence type="ECO:0008006" key="3">
    <source>
        <dbReference type="Google" id="ProtNLM"/>
    </source>
</evidence>
<evidence type="ECO:0000313" key="2">
    <source>
        <dbReference type="Proteomes" id="UP001219066"/>
    </source>
</evidence>
<organism evidence="1 2">
    <name type="scientific">Delftia tsuruhatensis</name>
    <dbReference type="NCBI Taxonomy" id="180282"/>
    <lineage>
        <taxon>Bacteria</taxon>
        <taxon>Pseudomonadati</taxon>
        <taxon>Pseudomonadota</taxon>
        <taxon>Betaproteobacteria</taxon>
        <taxon>Burkholderiales</taxon>
        <taxon>Comamonadaceae</taxon>
        <taxon>Delftia</taxon>
    </lineage>
</organism>
<accession>A0AAX3STB9</accession>
<gene>
    <name evidence="1" type="ORF">PYR84_11810</name>
</gene>
<reference evidence="1" key="1">
    <citation type="submission" date="2023-03" db="EMBL/GenBank/DDBJ databases">
        <title>Synergistic degradation of erythromycin by symbiotic bacteria Ery-6A and Ery-6B and application in simulated water remediation.</title>
        <authorList>
            <person name="Xu S."/>
        </authorList>
    </citation>
    <scope>NUCLEOTIDE SEQUENCE</scope>
    <source>
        <strain evidence="1">Ery-6A</strain>
    </source>
</reference>
<protein>
    <recommendedName>
        <fullName evidence="3">Phage gp6-like head-tail connector protein</fullName>
    </recommendedName>
</protein>
<dbReference type="EMBL" id="CP120956">
    <property type="protein sequence ID" value="WFF83345.1"/>
    <property type="molecule type" value="Genomic_DNA"/>
</dbReference>
<sequence>MARRKRYAGDPVLSAAEVAQWCREHIDDLQRSLVENIIVPGVTQMCEAETGSAIRTAEYVEDWPQDRLGNVLDVGQVRSISSVSLLRAGADPILVEGFELEVDQRVGRLVFAGGRPPGRLRIEYVAGVDLDAYPSVRTWLLLQAGTLYQQREALVTGTIVSELPLKFLGSMLAEIAVPPRF</sequence>
<dbReference type="AlphaFoldDB" id="A0AAX3STB9"/>
<evidence type="ECO:0000313" key="1">
    <source>
        <dbReference type="EMBL" id="WFF83345.1"/>
    </source>
</evidence>
<proteinExistence type="predicted"/>
<name>A0AAX3STB9_9BURK</name>